<dbReference type="NCBIfam" id="TIGR03509">
    <property type="entry name" value="OMP_MtrB_PioB"/>
    <property type="match status" value="1"/>
</dbReference>
<dbReference type="EMBL" id="SWCJ01000001">
    <property type="protein sequence ID" value="TKB58596.1"/>
    <property type="molecule type" value="Genomic_DNA"/>
</dbReference>
<name>A0A4U1BT24_9GAMM</name>
<dbReference type="AlphaFoldDB" id="A0A4U1BT24"/>
<feature type="chain" id="PRO_5020283670" evidence="1">
    <location>
        <begin position="22"/>
        <end position="654"/>
    </location>
</feature>
<keyword evidence="3" id="KW-1185">Reference proteome</keyword>
<dbReference type="SUPFAM" id="SSF56935">
    <property type="entry name" value="Porins"/>
    <property type="match status" value="1"/>
</dbReference>
<proteinExistence type="predicted"/>
<sequence>MNFRLNLITLALAGVSGMAMAGGYSLQDANLDKVNTDKWNCKRCSVQTGANGTVGLAAGVIDSDNERSANAFGGEDGAVGAVNADLTYLSDAGYGASFTADNLGMDNGRAHVEAGHGDTWGVALDYGKLVHVNYANAESEYGFVGNTLVKGDLSKQSLQTERERYGAELSFGGEMWQTWANFKREDKTGKQAASFYGGTQSHVNFAKPIDSTTDTWEAGVKVNGERWFTSLSYLASAYDNNLGAFNFDSAMGAYQDAPSNEAYQVIANGQYGFGRTNIAGRFATGEMTQDDSLLNYGNGISSFDGKVTTTDVDLKLTSLVTNKLRLTASFDYSDRDVGSSVFYTPGVEIDAASGNATEYTAYDTERTTYKVGASYRIASGYRVDGGYDRKEVTRSGQDREETTDDGVWARLRVTAFDKFDVAIKGGFNSRDGSSYQVQGSDNDLTRRYYLADRDRTEASIRISHNPTERLSVDLNGHYALDDYKDSEIGLTEAEDYSYDLTIGFAHTERFNTHLFVGQQWITSEQSGSVSGPATWDAVVEDDFFNAGFGFTYTGLMADKLVLGGDYVYADSESNTVSGFSEYDDYFATSHNLNLYGAYALSKQASLRLDYRFEGYEDADYAVIEAQQVNNLVTLGDLNSDYNAHMVMLSFNYQL</sequence>
<gene>
    <name evidence="2" type="ORF">FCL42_02275</name>
</gene>
<organism evidence="2 3">
    <name type="scientific">Ferrimonas aestuarii</name>
    <dbReference type="NCBI Taxonomy" id="2569539"/>
    <lineage>
        <taxon>Bacteria</taxon>
        <taxon>Pseudomonadati</taxon>
        <taxon>Pseudomonadota</taxon>
        <taxon>Gammaproteobacteria</taxon>
        <taxon>Alteromonadales</taxon>
        <taxon>Ferrimonadaceae</taxon>
        <taxon>Ferrimonas</taxon>
    </lineage>
</organism>
<dbReference type="Proteomes" id="UP000305675">
    <property type="component" value="Unassembled WGS sequence"/>
</dbReference>
<keyword evidence="1" id="KW-0732">Signal</keyword>
<evidence type="ECO:0000256" key="1">
    <source>
        <dbReference type="SAM" id="SignalP"/>
    </source>
</evidence>
<reference evidence="2 3" key="1">
    <citation type="submission" date="2019-04" db="EMBL/GenBank/DDBJ databases">
        <authorList>
            <person name="Hwang J.C."/>
        </authorList>
    </citation>
    <scope>NUCLEOTIDE SEQUENCE [LARGE SCALE GENOMIC DNA]</scope>
    <source>
        <strain evidence="2 3">IMCC35002</strain>
    </source>
</reference>
<protein>
    <submittedName>
        <fullName evidence="2">MtrB/PioB family decaheme-associated outer membrane protein</fullName>
    </submittedName>
</protein>
<dbReference type="OrthoDB" id="9146719at2"/>
<comment type="caution">
    <text evidence="2">The sequence shown here is derived from an EMBL/GenBank/DDBJ whole genome shotgun (WGS) entry which is preliminary data.</text>
</comment>
<dbReference type="InterPro" id="IPR020016">
    <property type="entry name" value="Decahaem-assoc_OM_MtrB/PioB"/>
</dbReference>
<evidence type="ECO:0000313" key="3">
    <source>
        <dbReference type="Proteomes" id="UP000305675"/>
    </source>
</evidence>
<dbReference type="Pfam" id="PF11854">
    <property type="entry name" value="MtrB_PioB"/>
    <property type="match status" value="1"/>
</dbReference>
<dbReference type="RefSeq" id="WP_136861744.1">
    <property type="nucleotide sequence ID" value="NZ_SWCJ01000001.1"/>
</dbReference>
<feature type="signal peptide" evidence="1">
    <location>
        <begin position="1"/>
        <end position="21"/>
    </location>
</feature>
<accession>A0A4U1BT24</accession>
<evidence type="ECO:0000313" key="2">
    <source>
        <dbReference type="EMBL" id="TKB58596.1"/>
    </source>
</evidence>